<dbReference type="InterPro" id="IPR036779">
    <property type="entry name" value="LysM_dom_sf"/>
</dbReference>
<dbReference type="PANTHER" id="PTHR34700:SF4">
    <property type="entry name" value="PHAGE-LIKE ELEMENT PBSX PROTEIN XKDP"/>
    <property type="match status" value="1"/>
</dbReference>
<feature type="compositionally biased region" description="Polar residues" evidence="1">
    <location>
        <begin position="42"/>
        <end position="60"/>
    </location>
</feature>
<comment type="caution">
    <text evidence="3">The sequence shown here is derived from an EMBL/GenBank/DDBJ whole genome shotgun (WGS) entry which is preliminary data.</text>
</comment>
<dbReference type="EMBL" id="BMJV01000001">
    <property type="protein sequence ID" value="GGG64376.1"/>
    <property type="molecule type" value="Genomic_DNA"/>
</dbReference>
<dbReference type="Proteomes" id="UP000617145">
    <property type="component" value="Unassembled WGS sequence"/>
</dbReference>
<evidence type="ECO:0000259" key="2">
    <source>
        <dbReference type="PROSITE" id="PS51782"/>
    </source>
</evidence>
<proteinExistence type="predicted"/>
<dbReference type="SMART" id="SM00257">
    <property type="entry name" value="LysM"/>
    <property type="match status" value="1"/>
</dbReference>
<feature type="compositionally biased region" description="Gly residues" evidence="1">
    <location>
        <begin position="65"/>
        <end position="81"/>
    </location>
</feature>
<feature type="domain" description="LysM" evidence="2">
    <location>
        <begin position="499"/>
        <end position="548"/>
    </location>
</feature>
<keyword evidence="4" id="KW-1185">Reference proteome</keyword>
<evidence type="ECO:0000313" key="4">
    <source>
        <dbReference type="Proteomes" id="UP000617145"/>
    </source>
</evidence>
<dbReference type="PROSITE" id="PS51782">
    <property type="entry name" value="LYSM"/>
    <property type="match status" value="1"/>
</dbReference>
<feature type="compositionally biased region" description="Low complexity" evidence="1">
    <location>
        <begin position="129"/>
        <end position="143"/>
    </location>
</feature>
<reference evidence="3" key="2">
    <citation type="submission" date="2020-09" db="EMBL/GenBank/DDBJ databases">
        <authorList>
            <person name="Sun Q."/>
            <person name="Zhou Y."/>
        </authorList>
    </citation>
    <scope>NUCLEOTIDE SEQUENCE</scope>
    <source>
        <strain evidence="3">CGMCC 1.15762</strain>
    </source>
</reference>
<feature type="region of interest" description="Disordered" evidence="1">
    <location>
        <begin position="37"/>
        <end position="255"/>
    </location>
</feature>
<reference evidence="3" key="1">
    <citation type="journal article" date="2014" name="Int. J. Syst. Evol. Microbiol.">
        <title>Complete genome sequence of Corynebacterium casei LMG S-19264T (=DSM 44701T), isolated from a smear-ripened cheese.</title>
        <authorList>
            <consortium name="US DOE Joint Genome Institute (JGI-PGF)"/>
            <person name="Walter F."/>
            <person name="Albersmeier A."/>
            <person name="Kalinowski J."/>
            <person name="Ruckert C."/>
        </authorList>
    </citation>
    <scope>NUCLEOTIDE SEQUENCE</scope>
    <source>
        <strain evidence="3">CGMCC 1.15762</strain>
    </source>
</reference>
<evidence type="ECO:0000256" key="1">
    <source>
        <dbReference type="SAM" id="MobiDB-lite"/>
    </source>
</evidence>
<dbReference type="PANTHER" id="PTHR34700">
    <property type="entry name" value="POTASSIUM BINDING PROTEIN KBP"/>
    <property type="match status" value="1"/>
</dbReference>
<dbReference type="InterPro" id="IPR018392">
    <property type="entry name" value="LysM"/>
</dbReference>
<dbReference type="Gene3D" id="3.10.350.10">
    <property type="entry name" value="LysM domain"/>
    <property type="match status" value="1"/>
</dbReference>
<dbReference type="RefSeq" id="WP_229672916.1">
    <property type="nucleotide sequence ID" value="NZ_BMJV01000001.1"/>
</dbReference>
<accession>A0A8J2ZHR8</accession>
<dbReference type="Pfam" id="PF01476">
    <property type="entry name" value="LysM"/>
    <property type="match status" value="1"/>
</dbReference>
<name>A0A8J2ZHR8_9RHOB</name>
<sequence length="550" mass="55597">MNTSKLLGWGILGVVALVAGLYMGDVIGPGADAFADDETVASPETSESSGGRDTGESSMASDLGGRSGEPGPGGSVEGAGADGSTDATATDENAAALATGGSRETPRTDRTAGTPDAGEPSATSDAGGAPEASASLDAASDRAGNAGGAALTEESSPDVNAAQGDDVADIRLPEDGSDGEDDAAQAAVGITSTDSMSAGSPAANADTITPSPEAAAGNPVEEGSASASERAIAAAREPQVAEATPQAEAPAQEPRFDIVRAEPDGQTLVAGQAPAGAEVEILVDGEAQPAMAVDASGRFVQFLDLPATGSPRRLSLRMQLDGRDVSGTDELLLAPPPPQAAAPEAPFDVADEDPTVPETIASAPELPATPEIATAPAVILSTRNGVEIMQAPEPVVTGQVAIDAITYDDEGNVTLSGRGSAEAGLRIYLDNRSVAAAEIPGTGRWQSRLPQVEPGTYTLRVDQVEEGAVSSRAESPFLREDPEKLAAAAEKAGGEEPLRAVTVQPGHTLWALARDRYGDGLAYVKIFSANSTQIRDPDLIYPGQVFDMPE</sequence>
<evidence type="ECO:0000313" key="3">
    <source>
        <dbReference type="EMBL" id="GGG64376.1"/>
    </source>
</evidence>
<dbReference type="AlphaFoldDB" id="A0A8J2ZHR8"/>
<gene>
    <name evidence="3" type="ORF">GCM10011415_08690</name>
</gene>
<organism evidence="3 4">
    <name type="scientific">Salipiger pallidus</name>
    <dbReference type="NCBI Taxonomy" id="1775170"/>
    <lineage>
        <taxon>Bacteria</taxon>
        <taxon>Pseudomonadati</taxon>
        <taxon>Pseudomonadota</taxon>
        <taxon>Alphaproteobacteria</taxon>
        <taxon>Rhodobacterales</taxon>
        <taxon>Roseobacteraceae</taxon>
        <taxon>Salipiger</taxon>
    </lineage>
</organism>
<protein>
    <recommendedName>
        <fullName evidence="2">LysM domain-containing protein</fullName>
    </recommendedName>
</protein>
<feature type="compositionally biased region" description="Low complexity" evidence="1">
    <location>
        <begin position="82"/>
        <end position="99"/>
    </location>
</feature>
<dbReference type="InterPro" id="IPR052196">
    <property type="entry name" value="Bact_Kbp"/>
</dbReference>
<dbReference type="CDD" id="cd00118">
    <property type="entry name" value="LysM"/>
    <property type="match status" value="1"/>
</dbReference>
<feature type="compositionally biased region" description="Low complexity" evidence="1">
    <location>
        <begin position="221"/>
        <end position="253"/>
    </location>
</feature>